<dbReference type="CDD" id="cd16393">
    <property type="entry name" value="SPO0J_N"/>
    <property type="match status" value="1"/>
</dbReference>
<dbReference type="KEGG" id="nfl:COO91_10673"/>
<dbReference type="RefSeq" id="WP_100904170.1">
    <property type="nucleotide sequence ID" value="NZ_CAWNNC010000009.1"/>
</dbReference>
<feature type="domain" description="ParB-like N-terminal" evidence="3">
    <location>
        <begin position="37"/>
        <end position="127"/>
    </location>
</feature>
<dbReference type="InterPro" id="IPR004437">
    <property type="entry name" value="ParB/RepB/Spo0J"/>
</dbReference>
<comment type="similarity">
    <text evidence="1">Belongs to the ParB family.</text>
</comment>
<dbReference type="NCBIfam" id="TIGR00180">
    <property type="entry name" value="parB_part"/>
    <property type="match status" value="1"/>
</dbReference>
<dbReference type="GO" id="GO:0005694">
    <property type="term" value="C:chromosome"/>
    <property type="evidence" value="ECO:0007669"/>
    <property type="project" value="TreeGrafter"/>
</dbReference>
<dbReference type="Gene3D" id="3.90.1530.30">
    <property type="match status" value="1"/>
</dbReference>
<dbReference type="GO" id="GO:0007059">
    <property type="term" value="P:chromosome segregation"/>
    <property type="evidence" value="ECO:0007669"/>
    <property type="project" value="TreeGrafter"/>
</dbReference>
<dbReference type="EMBL" id="CP024793">
    <property type="protein sequence ID" value="AUB44450.1"/>
    <property type="molecule type" value="Genomic_DNA"/>
</dbReference>
<dbReference type="InterPro" id="IPR041468">
    <property type="entry name" value="HTH_ParB/Spo0J"/>
</dbReference>
<keyword evidence="5" id="KW-1185">Reference proteome</keyword>
<name>A0A2K8T9W9_9NOSO</name>
<gene>
    <name evidence="4" type="ORF">COO91_10673</name>
</gene>
<dbReference type="InterPro" id="IPR050336">
    <property type="entry name" value="Chromosome_partition/occlusion"/>
</dbReference>
<dbReference type="OrthoDB" id="9802051at2"/>
<dbReference type="SMART" id="SM00470">
    <property type="entry name" value="ParB"/>
    <property type="match status" value="1"/>
</dbReference>
<evidence type="ECO:0000256" key="2">
    <source>
        <dbReference type="ARBA" id="ARBA00023125"/>
    </source>
</evidence>
<evidence type="ECO:0000256" key="1">
    <source>
        <dbReference type="ARBA" id="ARBA00006295"/>
    </source>
</evidence>
<evidence type="ECO:0000259" key="3">
    <source>
        <dbReference type="SMART" id="SM00470"/>
    </source>
</evidence>
<dbReference type="PANTHER" id="PTHR33375">
    <property type="entry name" value="CHROMOSOME-PARTITIONING PROTEIN PARB-RELATED"/>
    <property type="match status" value="1"/>
</dbReference>
<dbReference type="SUPFAM" id="SSF109709">
    <property type="entry name" value="KorB DNA-binding domain-like"/>
    <property type="match status" value="1"/>
</dbReference>
<dbReference type="Proteomes" id="UP000232003">
    <property type="component" value="Plasmid pNFSY08"/>
</dbReference>
<keyword evidence="4" id="KW-0614">Plasmid</keyword>
<dbReference type="FunFam" id="3.90.1530.30:FF:000001">
    <property type="entry name" value="Chromosome partitioning protein ParB"/>
    <property type="match status" value="1"/>
</dbReference>
<evidence type="ECO:0000313" key="4">
    <source>
        <dbReference type="EMBL" id="AUB44450.1"/>
    </source>
</evidence>
<protein>
    <submittedName>
        <fullName evidence="4">ParB, chromosome partitioning protein, ParB family</fullName>
    </submittedName>
</protein>
<proteinExistence type="inferred from homology"/>
<dbReference type="AlphaFoldDB" id="A0A2K8T9W9"/>
<dbReference type="PANTHER" id="PTHR33375:SF7">
    <property type="entry name" value="CHROMOSOME 2-PARTITIONING PROTEIN PARB-RELATED"/>
    <property type="match status" value="1"/>
</dbReference>
<dbReference type="Pfam" id="PF02195">
    <property type="entry name" value="ParB_N"/>
    <property type="match status" value="1"/>
</dbReference>
<dbReference type="GO" id="GO:0003677">
    <property type="term" value="F:DNA binding"/>
    <property type="evidence" value="ECO:0007669"/>
    <property type="project" value="UniProtKB-KW"/>
</dbReference>
<organism evidence="4 5">
    <name type="scientific">Nostoc flagelliforme CCNUN1</name>
    <dbReference type="NCBI Taxonomy" id="2038116"/>
    <lineage>
        <taxon>Bacteria</taxon>
        <taxon>Bacillati</taxon>
        <taxon>Cyanobacteriota</taxon>
        <taxon>Cyanophyceae</taxon>
        <taxon>Nostocales</taxon>
        <taxon>Nostocaceae</taxon>
        <taxon>Nostoc</taxon>
    </lineage>
</organism>
<dbReference type="SUPFAM" id="SSF110849">
    <property type="entry name" value="ParB/Sulfiredoxin"/>
    <property type="match status" value="1"/>
</dbReference>
<keyword evidence="2" id="KW-0238">DNA-binding</keyword>
<dbReference type="Pfam" id="PF17762">
    <property type="entry name" value="HTH_ParB"/>
    <property type="match status" value="1"/>
</dbReference>
<reference evidence="4 5" key="1">
    <citation type="submission" date="2017-11" db="EMBL/GenBank/DDBJ databases">
        <title>Complete genome of a free-living desiccation-tolerant cyanobacterium and its photosynthetic adaptation to extreme terrestrial habitat.</title>
        <authorList>
            <person name="Shang J."/>
        </authorList>
    </citation>
    <scope>NUCLEOTIDE SEQUENCE [LARGE SCALE GENOMIC DNA]</scope>
    <source>
        <strain evidence="4 5">CCNUN1</strain>
        <plasmid evidence="5">pnfsy08</plasmid>
    </source>
</reference>
<dbReference type="Gene3D" id="1.10.10.2830">
    <property type="match status" value="1"/>
</dbReference>
<accession>A0A2K8T9W9</accession>
<geneLocation type="plasmid" evidence="5">
    <name>pnfsy08</name>
</geneLocation>
<dbReference type="InterPro" id="IPR003115">
    <property type="entry name" value="ParB_N"/>
</dbReference>
<dbReference type="InterPro" id="IPR036086">
    <property type="entry name" value="ParB/Sulfiredoxin_sf"/>
</dbReference>
<sequence length="321" mass="36837">MTKKDVVYSAKLKHANPLDLIFSDGDSELTTPKNQAANIKPERIRLDPTQPRRYFERKKLEELTQSIKVVGILEPLLVRPLENGDYELIAGERRLIAAGMADLEEVPVVIKEMDDATVKQVRLIENLQREDLNAYEETIGILELLVLRLKMSQYEVVRLLNRMEKANRKKADNVIRSDEVAIVEGVFMAFGKLSPESFRTNRLPLLNLPDEIQQALSQGKIEYTKARAIAKLQIDEDRKQLLSQAIDNNLSLVEIQQLVRNILSKEEGNDNPPLLKYQYKELSKQLASSKVWDNPKKKKALEKLLNQIKIILEEQEESTEN</sequence>
<evidence type="ECO:0000313" key="5">
    <source>
        <dbReference type="Proteomes" id="UP000232003"/>
    </source>
</evidence>